<keyword evidence="3" id="KW-1185">Reference proteome</keyword>
<dbReference type="Proteomes" id="UP000075883">
    <property type="component" value="Unassembled WGS sequence"/>
</dbReference>
<name>A0A182MFJ7_9DIPT</name>
<accession>A0A182MFJ7</accession>
<dbReference type="AlphaFoldDB" id="A0A182MFJ7"/>
<evidence type="ECO:0000313" key="2">
    <source>
        <dbReference type="EnsemblMetazoa" id="ACUA017062-PA"/>
    </source>
</evidence>
<evidence type="ECO:0000256" key="1">
    <source>
        <dbReference type="SAM" id="MobiDB-lite"/>
    </source>
</evidence>
<evidence type="ECO:0000313" key="3">
    <source>
        <dbReference type="Proteomes" id="UP000075883"/>
    </source>
</evidence>
<reference evidence="2" key="2">
    <citation type="submission" date="2020-05" db="UniProtKB">
        <authorList>
            <consortium name="EnsemblMetazoa"/>
        </authorList>
    </citation>
    <scope>IDENTIFICATION</scope>
    <source>
        <strain evidence="2">A-37</strain>
    </source>
</reference>
<sequence>MRKKSSAHHVPTVIDLTLQQQETVTPVAQQQTNQKQVQPVREKRTAAKVRKPRQTKTPNVAEKPSIKRKRVQHRQPHDYGNNGLYQFDLTELISQKLKMVFEPPMAHSSCNNLAWYDPRNMWRHQQMMGFVAPSVPVPRVAHGSPRYMCRVPNCTQEAVPKAYLPRIHQTGRRFSIFRSVELMAQSSCAPTH</sequence>
<proteinExistence type="predicted"/>
<feature type="region of interest" description="Disordered" evidence="1">
    <location>
        <begin position="25"/>
        <end position="79"/>
    </location>
</feature>
<protein>
    <submittedName>
        <fullName evidence="2">Uncharacterized protein</fullName>
    </submittedName>
</protein>
<dbReference type="EnsemblMetazoa" id="ACUA017062-RA">
    <property type="protein sequence ID" value="ACUA017062-PA"/>
    <property type="gene ID" value="ACUA017062"/>
</dbReference>
<dbReference type="VEuPathDB" id="VectorBase:ACUA017062"/>
<reference evidence="3" key="1">
    <citation type="submission" date="2013-09" db="EMBL/GenBank/DDBJ databases">
        <title>The Genome Sequence of Anopheles culicifacies species A.</title>
        <authorList>
            <consortium name="The Broad Institute Genomics Platform"/>
            <person name="Neafsey D.E."/>
            <person name="Besansky N."/>
            <person name="Howell P."/>
            <person name="Walton C."/>
            <person name="Young S.K."/>
            <person name="Zeng Q."/>
            <person name="Gargeya S."/>
            <person name="Fitzgerald M."/>
            <person name="Haas B."/>
            <person name="Abouelleil A."/>
            <person name="Allen A.W."/>
            <person name="Alvarado L."/>
            <person name="Arachchi H.M."/>
            <person name="Berlin A.M."/>
            <person name="Chapman S.B."/>
            <person name="Gainer-Dewar J."/>
            <person name="Goldberg J."/>
            <person name="Griggs A."/>
            <person name="Gujja S."/>
            <person name="Hansen M."/>
            <person name="Howarth C."/>
            <person name="Imamovic A."/>
            <person name="Ireland A."/>
            <person name="Larimer J."/>
            <person name="McCowan C."/>
            <person name="Murphy C."/>
            <person name="Pearson M."/>
            <person name="Poon T.W."/>
            <person name="Priest M."/>
            <person name="Roberts A."/>
            <person name="Saif S."/>
            <person name="Shea T."/>
            <person name="Sisk P."/>
            <person name="Sykes S."/>
            <person name="Wortman J."/>
            <person name="Nusbaum C."/>
            <person name="Birren B."/>
        </authorList>
    </citation>
    <scope>NUCLEOTIDE SEQUENCE [LARGE SCALE GENOMIC DNA]</scope>
    <source>
        <strain evidence="3">A-37</strain>
    </source>
</reference>
<feature type="compositionally biased region" description="Low complexity" evidence="1">
    <location>
        <begin position="29"/>
        <end position="38"/>
    </location>
</feature>
<dbReference type="EMBL" id="AXCM01000451">
    <property type="status" value="NOT_ANNOTATED_CDS"/>
    <property type="molecule type" value="Genomic_DNA"/>
</dbReference>
<organism evidence="2 3">
    <name type="scientific">Anopheles culicifacies</name>
    <dbReference type="NCBI Taxonomy" id="139723"/>
    <lineage>
        <taxon>Eukaryota</taxon>
        <taxon>Metazoa</taxon>
        <taxon>Ecdysozoa</taxon>
        <taxon>Arthropoda</taxon>
        <taxon>Hexapoda</taxon>
        <taxon>Insecta</taxon>
        <taxon>Pterygota</taxon>
        <taxon>Neoptera</taxon>
        <taxon>Endopterygota</taxon>
        <taxon>Diptera</taxon>
        <taxon>Nematocera</taxon>
        <taxon>Culicoidea</taxon>
        <taxon>Culicidae</taxon>
        <taxon>Anophelinae</taxon>
        <taxon>Anopheles</taxon>
        <taxon>culicifacies species complex</taxon>
    </lineage>
</organism>